<feature type="compositionally biased region" description="Polar residues" evidence="1">
    <location>
        <begin position="1"/>
        <end position="10"/>
    </location>
</feature>
<accession>A0A0H5QHG2</accession>
<dbReference type="AlphaFoldDB" id="A0A0H5QHG2"/>
<feature type="region of interest" description="Disordered" evidence="1">
    <location>
        <begin position="1"/>
        <end position="34"/>
    </location>
</feature>
<evidence type="ECO:0000256" key="1">
    <source>
        <dbReference type="SAM" id="MobiDB-lite"/>
    </source>
</evidence>
<dbReference type="EMBL" id="HACM01000655">
    <property type="protein sequence ID" value="CRZ01097.1"/>
    <property type="molecule type" value="Transcribed_RNA"/>
</dbReference>
<evidence type="ECO:0000313" key="2">
    <source>
        <dbReference type="EMBL" id="CRZ01097.1"/>
    </source>
</evidence>
<protein>
    <submittedName>
        <fullName evidence="2">Uncharacterized protein</fullName>
    </submittedName>
</protein>
<feature type="compositionally biased region" description="Polar residues" evidence="1">
    <location>
        <begin position="22"/>
        <end position="34"/>
    </location>
</feature>
<organism evidence="2">
    <name type="scientific">Spongospora subterranea</name>
    <dbReference type="NCBI Taxonomy" id="70186"/>
    <lineage>
        <taxon>Eukaryota</taxon>
        <taxon>Sar</taxon>
        <taxon>Rhizaria</taxon>
        <taxon>Endomyxa</taxon>
        <taxon>Phytomyxea</taxon>
        <taxon>Plasmodiophorida</taxon>
        <taxon>Plasmodiophoridae</taxon>
        <taxon>Spongospora</taxon>
    </lineage>
</organism>
<sequence>ATRPTPSVTTKPYHGCDEPLRSGQSNAATEISSSTFPDIMAPSLEWAMPHDKTNDFHFPIFEDSKWESDESQGDSLLAFEGTNMDRVDQFDESFWMNEWDWSPGSNIGWSNISIDS</sequence>
<name>A0A0H5QHG2_9EUKA</name>
<feature type="non-terminal residue" evidence="2">
    <location>
        <position position="1"/>
    </location>
</feature>
<feature type="non-terminal residue" evidence="2">
    <location>
        <position position="116"/>
    </location>
</feature>
<proteinExistence type="predicted"/>
<reference evidence="2" key="1">
    <citation type="submission" date="2015-04" db="EMBL/GenBank/DDBJ databases">
        <title>The genome sequence of the plant pathogenic Rhizarian Plasmodiophora brassicae reveals insights in its biotrophic life cycle and the origin of chitin synthesis.</title>
        <authorList>
            <person name="Schwelm A."/>
            <person name="Fogelqvist J."/>
            <person name="Knaust A."/>
            <person name="Julke S."/>
            <person name="Lilja T."/>
            <person name="Dhandapani V."/>
            <person name="Bonilla-Rosso G."/>
            <person name="Karlsson M."/>
            <person name="Shevchenko A."/>
            <person name="Choi S.R."/>
            <person name="Kim H.G."/>
            <person name="Park J.Y."/>
            <person name="Lim Y.P."/>
            <person name="Ludwig-Muller J."/>
            <person name="Dixelius C."/>
        </authorList>
    </citation>
    <scope>NUCLEOTIDE SEQUENCE</scope>
    <source>
        <tissue evidence="2">Potato root galls</tissue>
    </source>
</reference>